<evidence type="ECO:0000313" key="3">
    <source>
        <dbReference type="Proteomes" id="UP000463883"/>
    </source>
</evidence>
<keyword evidence="1" id="KW-0812">Transmembrane</keyword>
<feature type="transmembrane region" description="Helical" evidence="1">
    <location>
        <begin position="143"/>
        <end position="167"/>
    </location>
</feature>
<feature type="transmembrane region" description="Helical" evidence="1">
    <location>
        <begin position="206"/>
        <end position="229"/>
    </location>
</feature>
<organism evidence="2 3">
    <name type="scientific">Aminipila terrae</name>
    <dbReference type="NCBI Taxonomy" id="2697030"/>
    <lineage>
        <taxon>Bacteria</taxon>
        <taxon>Bacillati</taxon>
        <taxon>Bacillota</taxon>
        <taxon>Clostridia</taxon>
        <taxon>Peptostreptococcales</taxon>
        <taxon>Anaerovoracaceae</taxon>
        <taxon>Aminipila</taxon>
    </lineage>
</organism>
<name>A0A6P1MGJ5_9FIRM</name>
<sequence length="321" mass="34845">MDIINFALKALKSKLRYIITVLATGFACLFMVLFPDTALFSAQKGIVIWANNILPAMLPFFICANFMNGIGITRYLNPSCFAFSMSALSGYPMGAKVIGDMGRSGYIPSIECRRLISFCSTSGPAFIVGAVGASMIGNNICGSIMAMAHFGGALLNGILFSVLIEAFSSDYRNYKHKHKQKRVKDGFNENYLEAFTNSIITSFKSLGIILAYIVMFMMITDIIQLSGILDSIENLYYVGLIKGILEMTVGCSAISGTMTIPLAYKTVGCCILISFGGLSIIGQSMSMLEGTKVSFSYLLLVKICHSVLAGMLAFLLTRIML</sequence>
<dbReference type="EMBL" id="CP047591">
    <property type="protein sequence ID" value="QHI73820.1"/>
    <property type="molecule type" value="Genomic_DNA"/>
</dbReference>
<feature type="transmembrane region" description="Helical" evidence="1">
    <location>
        <begin position="294"/>
        <end position="316"/>
    </location>
</feature>
<feature type="transmembrane region" description="Helical" evidence="1">
    <location>
        <begin position="115"/>
        <end position="137"/>
    </location>
</feature>
<dbReference type="RefSeq" id="WP_162363582.1">
    <property type="nucleotide sequence ID" value="NZ_CP047591.1"/>
</dbReference>
<keyword evidence="1" id="KW-0472">Membrane</keyword>
<keyword evidence="1" id="KW-1133">Transmembrane helix</keyword>
<evidence type="ECO:0000256" key="1">
    <source>
        <dbReference type="SAM" id="Phobius"/>
    </source>
</evidence>
<dbReference type="KEGG" id="amic:Ami3637_16800"/>
<proteinExistence type="predicted"/>
<dbReference type="Proteomes" id="UP000463883">
    <property type="component" value="Chromosome"/>
</dbReference>
<protein>
    <recommendedName>
        <fullName evidence="4">Sporulation integral membrane protein YlbJ</fullName>
    </recommendedName>
</protein>
<feature type="transmembrane region" description="Helical" evidence="1">
    <location>
        <begin position="262"/>
        <end position="282"/>
    </location>
</feature>
<feature type="transmembrane region" description="Helical" evidence="1">
    <location>
        <begin position="46"/>
        <end position="69"/>
    </location>
</feature>
<accession>A0A6P1MGJ5</accession>
<dbReference type="AlphaFoldDB" id="A0A6P1MGJ5"/>
<gene>
    <name evidence="2" type="ORF">Ami3637_16800</name>
</gene>
<feature type="transmembrane region" description="Helical" evidence="1">
    <location>
        <begin position="15"/>
        <end position="34"/>
    </location>
</feature>
<evidence type="ECO:0000313" key="2">
    <source>
        <dbReference type="EMBL" id="QHI73820.1"/>
    </source>
</evidence>
<keyword evidence="3" id="KW-1185">Reference proteome</keyword>
<evidence type="ECO:0008006" key="4">
    <source>
        <dbReference type="Google" id="ProtNLM"/>
    </source>
</evidence>
<reference evidence="2 3" key="1">
    <citation type="submission" date="2020-01" db="EMBL/GenBank/DDBJ databases">
        <title>Genomic analysis of Aminipila sp. CBA3637.</title>
        <authorList>
            <person name="Kim Y.B."/>
            <person name="Roh S.W."/>
        </authorList>
    </citation>
    <scope>NUCLEOTIDE SEQUENCE [LARGE SCALE GENOMIC DNA]</scope>
    <source>
        <strain evidence="2 3">CBA3637</strain>
    </source>
</reference>